<keyword evidence="3" id="KW-1185">Reference proteome</keyword>
<accession>A0A9Q0N1T0</accession>
<feature type="region of interest" description="Disordered" evidence="1">
    <location>
        <begin position="229"/>
        <end position="254"/>
    </location>
</feature>
<feature type="compositionally biased region" description="Basic residues" evidence="1">
    <location>
        <begin position="303"/>
        <end position="321"/>
    </location>
</feature>
<feature type="compositionally biased region" description="Basic and acidic residues" evidence="1">
    <location>
        <begin position="229"/>
        <end position="243"/>
    </location>
</feature>
<name>A0A9Q0N1T0_9DIPT</name>
<evidence type="ECO:0000313" key="3">
    <source>
        <dbReference type="Proteomes" id="UP001151699"/>
    </source>
</evidence>
<dbReference type="Proteomes" id="UP001151699">
    <property type="component" value="Chromosome B"/>
</dbReference>
<organism evidence="2 3">
    <name type="scientific">Pseudolycoriella hygida</name>
    <dbReference type="NCBI Taxonomy" id="35572"/>
    <lineage>
        <taxon>Eukaryota</taxon>
        <taxon>Metazoa</taxon>
        <taxon>Ecdysozoa</taxon>
        <taxon>Arthropoda</taxon>
        <taxon>Hexapoda</taxon>
        <taxon>Insecta</taxon>
        <taxon>Pterygota</taxon>
        <taxon>Neoptera</taxon>
        <taxon>Endopterygota</taxon>
        <taxon>Diptera</taxon>
        <taxon>Nematocera</taxon>
        <taxon>Sciaroidea</taxon>
        <taxon>Sciaridae</taxon>
        <taxon>Pseudolycoriella</taxon>
    </lineage>
</organism>
<evidence type="ECO:0000313" key="2">
    <source>
        <dbReference type="EMBL" id="KAJ6642078.1"/>
    </source>
</evidence>
<protein>
    <recommendedName>
        <fullName evidence="4">Transposase-associated domain-containing protein</fullName>
    </recommendedName>
</protein>
<evidence type="ECO:0008006" key="4">
    <source>
        <dbReference type="Google" id="ProtNLM"/>
    </source>
</evidence>
<dbReference type="AlphaFoldDB" id="A0A9Q0N1T0"/>
<evidence type="ECO:0000256" key="1">
    <source>
        <dbReference type="SAM" id="MobiDB-lite"/>
    </source>
</evidence>
<gene>
    <name evidence="2" type="ORF">Bhyg_07024</name>
</gene>
<sequence length="321" mass="36970">MTEEVESLEATLLNSSGSNFFELLEKHLKTKIPAIIKNNLLLAEYNSAIVLCKLDETTVSSIEDDLRNNFDNELMLDGETIEDYFGRFAKCRDKFRFMSGHKQWFNIISDTCKRLMGESIGPAPPATVENTVEDPNKVTLNDDNIQDLKALIFKWIHSHNAFSQAFVDRSSNKILIKCPVKDCNHSVWTTFQRYARYYKTKNRRSTSLSNAKWTVFGLQRHILMSHKFVEKSDRESRHGSSENHEDETFDNTSLNLESGNGNNDYFSESHNEEVNHLLTIEEENLTPRIHAILGSAGAQSQTHTRKRKLRNSRLPPKRCRL</sequence>
<feature type="region of interest" description="Disordered" evidence="1">
    <location>
        <begin position="294"/>
        <end position="321"/>
    </location>
</feature>
<reference evidence="2" key="1">
    <citation type="submission" date="2022-07" db="EMBL/GenBank/DDBJ databases">
        <authorList>
            <person name="Trinca V."/>
            <person name="Uliana J.V.C."/>
            <person name="Torres T.T."/>
            <person name="Ward R.J."/>
            <person name="Monesi N."/>
        </authorList>
    </citation>
    <scope>NUCLEOTIDE SEQUENCE</scope>
    <source>
        <strain evidence="2">HSMRA1968</strain>
        <tissue evidence="2">Whole embryos</tissue>
    </source>
</reference>
<dbReference type="OrthoDB" id="6721314at2759"/>
<dbReference type="EMBL" id="WJQU01000002">
    <property type="protein sequence ID" value="KAJ6642078.1"/>
    <property type="molecule type" value="Genomic_DNA"/>
</dbReference>
<comment type="caution">
    <text evidence="2">The sequence shown here is derived from an EMBL/GenBank/DDBJ whole genome shotgun (WGS) entry which is preliminary data.</text>
</comment>
<proteinExistence type="predicted"/>